<dbReference type="AlphaFoldDB" id="A0A2S8FM45"/>
<dbReference type="Proteomes" id="UP000239388">
    <property type="component" value="Unassembled WGS sequence"/>
</dbReference>
<reference evidence="1 2" key="1">
    <citation type="submission" date="2018-02" db="EMBL/GenBank/DDBJ databases">
        <title>Comparative genomes isolates from brazilian mangrove.</title>
        <authorList>
            <person name="Araujo J.E."/>
            <person name="Taketani R.G."/>
            <person name="Silva M.C.P."/>
            <person name="Loureco M.V."/>
            <person name="Andreote F.D."/>
        </authorList>
    </citation>
    <scope>NUCLEOTIDE SEQUENCE [LARGE SCALE GENOMIC DNA]</scope>
    <source>
        <strain evidence="1 2">NAP PRIS-MGV</strain>
    </source>
</reference>
<organism evidence="1 2">
    <name type="scientific">Blastopirellula marina</name>
    <dbReference type="NCBI Taxonomy" id="124"/>
    <lineage>
        <taxon>Bacteria</taxon>
        <taxon>Pseudomonadati</taxon>
        <taxon>Planctomycetota</taxon>
        <taxon>Planctomycetia</taxon>
        <taxon>Pirellulales</taxon>
        <taxon>Pirellulaceae</taxon>
        <taxon>Blastopirellula</taxon>
    </lineage>
</organism>
<name>A0A2S8FM45_9BACT</name>
<comment type="caution">
    <text evidence="1">The sequence shown here is derived from an EMBL/GenBank/DDBJ whole genome shotgun (WGS) entry which is preliminary data.</text>
</comment>
<accession>A0A2S8FM45</accession>
<protein>
    <submittedName>
        <fullName evidence="1">Uncharacterized protein</fullName>
    </submittedName>
</protein>
<proteinExistence type="predicted"/>
<gene>
    <name evidence="1" type="ORF">C5Y98_18430</name>
</gene>
<dbReference type="EMBL" id="PUIB01000018">
    <property type="protein sequence ID" value="PQO33110.1"/>
    <property type="molecule type" value="Genomic_DNA"/>
</dbReference>
<sequence>MTFIPFPDLAVPSASGRFRVEIRGQGNGHHDIFRDQSGFRYQLFDAREERLLWTWKPDDSQPLADYPHEAWVDDRGWVVVRLHNWMQGGLLVLSPAGDWQFLQVIQSFGQGEPGFLEEEPDAHIGWTSAGPDWYDSSLAFFLPGESLWIMRTWWGRRLVIDLPSGTLLEEPSVGQMEEIVPGEAAWIRSELERTAGQFHSTEDKEDRWWQDIYNKANAAAYHAGILKVKEAIPRLRELESSPVYSRYGSGYFDLRLRFVAKVSLLRMGEQPCWYANHKLNLIREQKEIELPDIAPNRSPDVFQKGMEMAELLLLVGMPEEMIDGWDYWFTGPGEPFKIRIQWETDAKQPPRFTDYRQQNPLFVASIERIPGAPWAIDPTHEHRIAR</sequence>
<evidence type="ECO:0000313" key="1">
    <source>
        <dbReference type="EMBL" id="PQO33110.1"/>
    </source>
</evidence>
<dbReference type="RefSeq" id="WP_105356299.1">
    <property type="nucleotide sequence ID" value="NZ_PUIB01000018.1"/>
</dbReference>
<evidence type="ECO:0000313" key="2">
    <source>
        <dbReference type="Proteomes" id="UP000239388"/>
    </source>
</evidence>
<dbReference type="OrthoDB" id="262874at2"/>